<evidence type="ECO:0000313" key="2">
    <source>
        <dbReference type="Proteomes" id="UP000035350"/>
    </source>
</evidence>
<name>A0A0G8C1M0_9BACI</name>
<dbReference type="EMBL" id="LCYN01000031">
    <property type="protein sequence ID" value="KKZ93274.1"/>
    <property type="molecule type" value="Genomic_DNA"/>
</dbReference>
<organism evidence="1 2">
    <name type="scientific">Bacillus wiedmannii</name>
    <dbReference type="NCBI Taxonomy" id="1890302"/>
    <lineage>
        <taxon>Bacteria</taxon>
        <taxon>Bacillati</taxon>
        <taxon>Bacillota</taxon>
        <taxon>Bacilli</taxon>
        <taxon>Bacillales</taxon>
        <taxon>Bacillaceae</taxon>
        <taxon>Bacillus</taxon>
        <taxon>Bacillus cereus group</taxon>
    </lineage>
</organism>
<protein>
    <submittedName>
        <fullName evidence="1">Uncharacterized protein</fullName>
    </submittedName>
</protein>
<proteinExistence type="predicted"/>
<evidence type="ECO:0000313" key="1">
    <source>
        <dbReference type="EMBL" id="KKZ93274.1"/>
    </source>
</evidence>
<accession>A0A0G8C1M0</accession>
<dbReference type="PATRIC" id="fig|1396.428.peg.516"/>
<comment type="caution">
    <text evidence="1">The sequence shown here is derived from an EMBL/GenBank/DDBJ whole genome shotgun (WGS) entry which is preliminary data.</text>
</comment>
<dbReference type="Proteomes" id="UP000035350">
    <property type="component" value="Unassembled WGS sequence"/>
</dbReference>
<dbReference type="AlphaFoldDB" id="A0A0G8C1M0"/>
<reference evidence="2" key="2">
    <citation type="submission" date="2015-04" db="EMBL/GenBank/DDBJ databases">
        <title>Draft Genome Sequences of Eight Spore-Forming Food Isolates of Bacillus cereus Genome sequencing.</title>
        <authorList>
            <person name="Krawcyk A.O."/>
            <person name="de Jong A."/>
            <person name="Eijlander R.T."/>
            <person name="Berendsen E.M."/>
            <person name="Holsappel S."/>
            <person name="Wells-Bennik M."/>
            <person name="Kuipers O.P."/>
        </authorList>
    </citation>
    <scope>NUCLEOTIDE SEQUENCE [LARGE SCALE GENOMIC DNA]</scope>
    <source>
        <strain evidence="2">B4147</strain>
    </source>
</reference>
<reference evidence="1 2" key="1">
    <citation type="journal article" date="2015" name="Genome Announc.">
        <title>Next-Generation Whole-Genome Sequencing of Eight Strains of Bacillus cereus, Isolated from Food.</title>
        <authorList>
            <person name="Krawczyk A.O."/>
            <person name="de Jong A."/>
            <person name="Eijlander R.T."/>
            <person name="Berendsen E.M."/>
            <person name="Holsappel S."/>
            <person name="Wells-Bennik M.H."/>
            <person name="Kuipers O.P."/>
        </authorList>
    </citation>
    <scope>NUCLEOTIDE SEQUENCE [LARGE SCALE GENOMIC DNA]</scope>
    <source>
        <strain evidence="1 2">B4147</strain>
    </source>
</reference>
<sequence length="40" mass="4956">MYLIKWLYSLFLSTDSFKCIEIKLLYYRFTSEVQNMHAMK</sequence>
<gene>
    <name evidence="1" type="ORF">B4147_2510</name>
</gene>